<dbReference type="RefSeq" id="WP_014714516.1">
    <property type="nucleotide sequence ID" value="NZ_CP011923.2"/>
</dbReference>
<evidence type="ECO:0000313" key="4">
    <source>
        <dbReference type="Proteomes" id="UP000035930"/>
    </source>
</evidence>
<feature type="region of interest" description="Disordered" evidence="1">
    <location>
        <begin position="56"/>
        <end position="82"/>
    </location>
</feature>
<sequence>MKVKILSSFIVVSLFFGSSFADTITAKANQAVDVDTSDNPLRDYVQKTSINTDSAINTASASSNNTPISKTNQADDNVPKANDYGDALSSLVDTSDDNYDKLIAEANAILADSTPSETKKKIDAFNKELEEKSRKEKDGFLRSITSNTLSKASDIVNSNQMQKVDQKFDKSYNTYSEKSSGDYINENVKNYYEDYKPKNYDYDGLLESISTPKDIEESFNDIDEDDNGNFKYKLKDGYPIEQITTVGLLDGEQKRYKKCLIMKTYGGGTWRTYCQPLKKPTKCPDYDWQQLSSMSIMYC</sequence>
<protein>
    <submittedName>
        <fullName evidence="3">Uncharacterized protein</fullName>
    </submittedName>
</protein>
<reference evidence="3" key="1">
    <citation type="submission" date="2017-08" db="EMBL/GenBank/DDBJ databases">
        <title>Complete Genome Sequence of Francisella noatunensis subsp. orientalis strain FNO190.</title>
        <authorList>
            <person name="Pereira F.L."/>
            <person name="Goncalves L.A."/>
            <person name="Guilherme T.C."/>
            <person name="Soares S.C."/>
            <person name="Dorella F.A."/>
            <person name="Carvalho A.F."/>
            <person name="Leibowitz M.P."/>
            <person name="Leal C.A.G."/>
            <person name="Azevedo V.A.C."/>
            <person name="Figueiredo H.C.P."/>
        </authorList>
    </citation>
    <scope>NUCLEOTIDE SEQUENCE</scope>
    <source>
        <strain evidence="3">FNO190</strain>
    </source>
</reference>
<feature type="compositionally biased region" description="Low complexity" evidence="1">
    <location>
        <begin position="56"/>
        <end position="66"/>
    </location>
</feature>
<proteinExistence type="predicted"/>
<dbReference type="Proteomes" id="UP000035930">
    <property type="component" value="Chromosome"/>
</dbReference>
<dbReference type="EMBL" id="CP011923">
    <property type="protein sequence ID" value="AKN88278.1"/>
    <property type="molecule type" value="Genomic_DNA"/>
</dbReference>
<keyword evidence="4" id="KW-1185">Reference proteome</keyword>
<accession>A0ABN4GY76</accession>
<evidence type="ECO:0000313" key="3">
    <source>
        <dbReference type="EMBL" id="AKN88278.1"/>
    </source>
</evidence>
<feature type="signal peptide" evidence="2">
    <location>
        <begin position="1"/>
        <end position="21"/>
    </location>
</feature>
<gene>
    <name evidence="3" type="ORF">FNO190_0447</name>
</gene>
<evidence type="ECO:0000256" key="1">
    <source>
        <dbReference type="SAM" id="MobiDB-lite"/>
    </source>
</evidence>
<keyword evidence="2" id="KW-0732">Signal</keyword>
<name>A0ABN4GY76_9GAMM</name>
<evidence type="ECO:0000256" key="2">
    <source>
        <dbReference type="SAM" id="SignalP"/>
    </source>
</evidence>
<organism evidence="3 4">
    <name type="scientific">Francisella orientalis</name>
    <dbReference type="NCBI Taxonomy" id="299583"/>
    <lineage>
        <taxon>Bacteria</taxon>
        <taxon>Pseudomonadati</taxon>
        <taxon>Pseudomonadota</taxon>
        <taxon>Gammaproteobacteria</taxon>
        <taxon>Thiotrichales</taxon>
        <taxon>Francisellaceae</taxon>
        <taxon>Francisella</taxon>
    </lineage>
</organism>
<dbReference type="GeneID" id="45432626"/>
<feature type="chain" id="PRO_5045117764" evidence="2">
    <location>
        <begin position="22"/>
        <end position="299"/>
    </location>
</feature>